<evidence type="ECO:0000259" key="5">
    <source>
        <dbReference type="PROSITE" id="PS50977"/>
    </source>
</evidence>
<dbReference type="PRINTS" id="PR00455">
    <property type="entry name" value="HTHTETR"/>
</dbReference>
<name>C7N2W9_SLAHD</name>
<dbReference type="SUPFAM" id="SSF48498">
    <property type="entry name" value="Tetracyclin repressor-like, C-terminal domain"/>
    <property type="match status" value="1"/>
</dbReference>
<dbReference type="KEGG" id="shi:Shel_04290"/>
<dbReference type="GO" id="GO:0046677">
    <property type="term" value="P:response to antibiotic"/>
    <property type="evidence" value="ECO:0007669"/>
    <property type="project" value="InterPro"/>
</dbReference>
<sequence>MIEAGHEHGERSGLMGTPGVVPSFSKDEIVEVALALIDEKGTKGFTIRALADRVGISPMGIYTYFSSKEDIAAHVLGRVLSEVDNEPVPGEFWEDTLHRVCDSIRAAALAHPKARLMRHELGVGWPQVHNRHVYCLHLDQGMPRGVYEHMHHVLRAFLDGYLDQEARATVQRTDSDIPDEEEWTRVSIGSYESEAFNQGIDFIIAGTRAIAAPSDCEWYTPEDPAKWTLI</sequence>
<gene>
    <name evidence="6" type="ordered locus">Shel_04290</name>
</gene>
<dbReference type="InterPro" id="IPR003012">
    <property type="entry name" value="Tet_transcr_reg_TetR"/>
</dbReference>
<protein>
    <submittedName>
        <fullName evidence="6">Transcriptional regulator</fullName>
    </submittedName>
</protein>
<dbReference type="Proteomes" id="UP000002026">
    <property type="component" value="Chromosome"/>
</dbReference>
<dbReference type="EMBL" id="CP001684">
    <property type="protein sequence ID" value="ACV21490.1"/>
    <property type="molecule type" value="Genomic_DNA"/>
</dbReference>
<reference evidence="6 7" key="1">
    <citation type="journal article" date="2009" name="Stand. Genomic Sci.">
        <title>Complete genome sequence of Slackia heliotrinireducens type strain (RHS 1).</title>
        <authorList>
            <person name="Pukall R."/>
            <person name="Lapidus A."/>
            <person name="Nolan M."/>
            <person name="Copeland A."/>
            <person name="Glavina Del Rio T."/>
            <person name="Lucas S."/>
            <person name="Chen F."/>
            <person name="Tice H."/>
            <person name="Cheng J.F."/>
            <person name="Chertkov O."/>
            <person name="Bruce D."/>
            <person name="Goodwin L."/>
            <person name="Kuske C."/>
            <person name="Brettin T."/>
            <person name="Detter J.C."/>
            <person name="Han C."/>
            <person name="Pitluck S."/>
            <person name="Pati A."/>
            <person name="Mavrommatis K."/>
            <person name="Ivanova N."/>
            <person name="Ovchinnikova G."/>
            <person name="Chen A."/>
            <person name="Palaniappan K."/>
            <person name="Schneider S."/>
            <person name="Rohde M."/>
            <person name="Chain P."/>
            <person name="D'haeseleer P."/>
            <person name="Goker M."/>
            <person name="Bristow J."/>
            <person name="Eisen J.A."/>
            <person name="Markowitz V."/>
            <person name="Kyrpides N.C."/>
            <person name="Klenk H.P."/>
            <person name="Hugenholtz P."/>
        </authorList>
    </citation>
    <scope>NUCLEOTIDE SEQUENCE [LARGE SCALE GENOMIC DNA]</scope>
    <source>
        <strain evidence="7">ATCC 29202 / DSM 20476 / NCTC 11029 / RHS 1</strain>
    </source>
</reference>
<dbReference type="Gene3D" id="1.10.357.10">
    <property type="entry name" value="Tetracycline Repressor, domain 2"/>
    <property type="match status" value="1"/>
</dbReference>
<evidence type="ECO:0000313" key="7">
    <source>
        <dbReference type="Proteomes" id="UP000002026"/>
    </source>
</evidence>
<dbReference type="GO" id="GO:0000976">
    <property type="term" value="F:transcription cis-regulatory region binding"/>
    <property type="evidence" value="ECO:0007669"/>
    <property type="project" value="TreeGrafter"/>
</dbReference>
<keyword evidence="7" id="KW-1185">Reference proteome</keyword>
<dbReference type="InterPro" id="IPR050109">
    <property type="entry name" value="HTH-type_TetR-like_transc_reg"/>
</dbReference>
<dbReference type="Pfam" id="PF00440">
    <property type="entry name" value="TetR_N"/>
    <property type="match status" value="1"/>
</dbReference>
<dbReference type="SUPFAM" id="SSF46689">
    <property type="entry name" value="Homeodomain-like"/>
    <property type="match status" value="1"/>
</dbReference>
<evidence type="ECO:0000256" key="2">
    <source>
        <dbReference type="ARBA" id="ARBA00023125"/>
    </source>
</evidence>
<dbReference type="PRINTS" id="PR00400">
    <property type="entry name" value="TETREPRESSOR"/>
</dbReference>
<keyword evidence="1" id="KW-0805">Transcription regulation</keyword>
<keyword evidence="2 4" id="KW-0238">DNA-binding</keyword>
<accession>C7N2W9</accession>
<dbReference type="InterPro" id="IPR036271">
    <property type="entry name" value="Tet_transcr_reg_TetR-rel_C_sf"/>
</dbReference>
<dbReference type="GO" id="GO:0003700">
    <property type="term" value="F:DNA-binding transcription factor activity"/>
    <property type="evidence" value="ECO:0007669"/>
    <property type="project" value="TreeGrafter"/>
</dbReference>
<dbReference type="InterPro" id="IPR009057">
    <property type="entry name" value="Homeodomain-like_sf"/>
</dbReference>
<evidence type="ECO:0000256" key="3">
    <source>
        <dbReference type="ARBA" id="ARBA00023163"/>
    </source>
</evidence>
<dbReference type="InterPro" id="IPR001647">
    <property type="entry name" value="HTH_TetR"/>
</dbReference>
<dbReference type="PROSITE" id="PS50977">
    <property type="entry name" value="HTH_TETR_2"/>
    <property type="match status" value="1"/>
</dbReference>
<dbReference type="HOGENOM" id="CLU_069543_3_1_11"/>
<organism evidence="6 7">
    <name type="scientific">Slackia heliotrinireducens (strain ATCC 29202 / DSM 20476 / NCTC 11029 / RHS 1)</name>
    <name type="common">Peptococcus heliotrinreducens</name>
    <dbReference type="NCBI Taxonomy" id="471855"/>
    <lineage>
        <taxon>Bacteria</taxon>
        <taxon>Bacillati</taxon>
        <taxon>Actinomycetota</taxon>
        <taxon>Coriobacteriia</taxon>
        <taxon>Eggerthellales</taxon>
        <taxon>Eggerthellaceae</taxon>
        <taxon>Slackia</taxon>
    </lineage>
</organism>
<evidence type="ECO:0000256" key="1">
    <source>
        <dbReference type="ARBA" id="ARBA00023015"/>
    </source>
</evidence>
<evidence type="ECO:0000313" key="6">
    <source>
        <dbReference type="EMBL" id="ACV21490.1"/>
    </source>
</evidence>
<keyword evidence="3" id="KW-0804">Transcription</keyword>
<dbReference type="PANTHER" id="PTHR30055">
    <property type="entry name" value="HTH-TYPE TRANSCRIPTIONAL REGULATOR RUTR"/>
    <property type="match status" value="1"/>
</dbReference>
<feature type="DNA-binding region" description="H-T-H motif" evidence="4">
    <location>
        <begin position="46"/>
        <end position="65"/>
    </location>
</feature>
<feature type="domain" description="HTH tetR-type" evidence="5">
    <location>
        <begin position="23"/>
        <end position="83"/>
    </location>
</feature>
<dbReference type="PANTHER" id="PTHR30055:SF151">
    <property type="entry name" value="TRANSCRIPTIONAL REGULATORY PROTEIN"/>
    <property type="match status" value="1"/>
</dbReference>
<dbReference type="GO" id="GO:0045892">
    <property type="term" value="P:negative regulation of DNA-templated transcription"/>
    <property type="evidence" value="ECO:0007669"/>
    <property type="project" value="InterPro"/>
</dbReference>
<dbReference type="AlphaFoldDB" id="C7N2W9"/>
<dbReference type="STRING" id="471855.Shel_04290"/>
<dbReference type="eggNOG" id="COG1309">
    <property type="taxonomic scope" value="Bacteria"/>
</dbReference>
<dbReference type="RefSeq" id="WP_012797596.1">
    <property type="nucleotide sequence ID" value="NC_013165.1"/>
</dbReference>
<evidence type="ECO:0000256" key="4">
    <source>
        <dbReference type="PROSITE-ProRule" id="PRU00335"/>
    </source>
</evidence>
<proteinExistence type="predicted"/>